<name>A0A4R4E7L7_9BACT</name>
<evidence type="ECO:0000313" key="2">
    <source>
        <dbReference type="Proteomes" id="UP000295164"/>
    </source>
</evidence>
<dbReference type="Proteomes" id="UP000295164">
    <property type="component" value="Unassembled WGS sequence"/>
</dbReference>
<dbReference type="EMBL" id="SKFH01000005">
    <property type="protein sequence ID" value="TCZ73738.1"/>
    <property type="molecule type" value="Genomic_DNA"/>
</dbReference>
<organism evidence="1 2">
    <name type="scientific">Flaviaesturariibacter aridisoli</name>
    <dbReference type="NCBI Taxonomy" id="2545761"/>
    <lineage>
        <taxon>Bacteria</taxon>
        <taxon>Pseudomonadati</taxon>
        <taxon>Bacteroidota</taxon>
        <taxon>Chitinophagia</taxon>
        <taxon>Chitinophagales</taxon>
        <taxon>Chitinophagaceae</taxon>
        <taxon>Flaviaestuariibacter</taxon>
    </lineage>
</organism>
<dbReference type="RefSeq" id="WP_131851143.1">
    <property type="nucleotide sequence ID" value="NZ_SKFH01000005.1"/>
</dbReference>
<accession>A0A4R4E7L7</accession>
<comment type="caution">
    <text evidence="1">The sequence shown here is derived from an EMBL/GenBank/DDBJ whole genome shotgun (WGS) entry which is preliminary data.</text>
</comment>
<protein>
    <submittedName>
        <fullName evidence="1">Uncharacterized protein</fullName>
    </submittedName>
</protein>
<evidence type="ECO:0000313" key="1">
    <source>
        <dbReference type="EMBL" id="TCZ73738.1"/>
    </source>
</evidence>
<gene>
    <name evidence="1" type="ORF">E0486_05495</name>
</gene>
<dbReference type="AlphaFoldDB" id="A0A4R4E7L7"/>
<proteinExistence type="predicted"/>
<reference evidence="1 2" key="1">
    <citation type="submission" date="2019-03" db="EMBL/GenBank/DDBJ databases">
        <authorList>
            <person name="Kim M.K.M."/>
        </authorList>
    </citation>
    <scope>NUCLEOTIDE SEQUENCE [LARGE SCALE GENOMIC DNA]</scope>
    <source>
        <strain evidence="1 2">17J68-15</strain>
    </source>
</reference>
<sequence length="61" mass="6925">MKASLRFPSIQDLREYLDEIGVPEETSRKISSSSTFGEFTEAQLELARNAFKAEIERSQDA</sequence>
<keyword evidence="2" id="KW-1185">Reference proteome</keyword>